<protein>
    <recommendedName>
        <fullName evidence="3">BON domain-containing protein</fullName>
    </recommendedName>
</protein>
<dbReference type="Proteomes" id="UP001500751">
    <property type="component" value="Unassembled WGS sequence"/>
</dbReference>
<evidence type="ECO:0000313" key="1">
    <source>
        <dbReference type="EMBL" id="GAA2063810.1"/>
    </source>
</evidence>
<keyword evidence="2" id="KW-1185">Reference proteome</keyword>
<gene>
    <name evidence="1" type="ORF">GCM10009839_89030</name>
</gene>
<proteinExistence type="predicted"/>
<dbReference type="EMBL" id="BAAAQN010000093">
    <property type="protein sequence ID" value="GAA2063810.1"/>
    <property type="molecule type" value="Genomic_DNA"/>
</dbReference>
<accession>A0ABP5H6J3</accession>
<sequence length="71" mass="7526">MASAISRTLFDLDVPYDAIRIDARDGAVVINGVPAQAARGALDHALCQARLRVQTLPAGPGFQIRVQPGQD</sequence>
<name>A0ABP5H6J3_9ACTN</name>
<reference evidence="2" key="1">
    <citation type="journal article" date="2019" name="Int. J. Syst. Evol. Microbiol.">
        <title>The Global Catalogue of Microorganisms (GCM) 10K type strain sequencing project: providing services to taxonomists for standard genome sequencing and annotation.</title>
        <authorList>
            <consortium name="The Broad Institute Genomics Platform"/>
            <consortium name="The Broad Institute Genome Sequencing Center for Infectious Disease"/>
            <person name="Wu L."/>
            <person name="Ma J."/>
        </authorList>
    </citation>
    <scope>NUCLEOTIDE SEQUENCE [LARGE SCALE GENOMIC DNA]</scope>
    <source>
        <strain evidence="2">JCM 16014</strain>
    </source>
</reference>
<organism evidence="1 2">
    <name type="scientific">Catenulispora yoronensis</name>
    <dbReference type="NCBI Taxonomy" id="450799"/>
    <lineage>
        <taxon>Bacteria</taxon>
        <taxon>Bacillati</taxon>
        <taxon>Actinomycetota</taxon>
        <taxon>Actinomycetes</taxon>
        <taxon>Catenulisporales</taxon>
        <taxon>Catenulisporaceae</taxon>
        <taxon>Catenulispora</taxon>
    </lineage>
</organism>
<comment type="caution">
    <text evidence="1">The sequence shown here is derived from an EMBL/GenBank/DDBJ whole genome shotgun (WGS) entry which is preliminary data.</text>
</comment>
<evidence type="ECO:0008006" key="3">
    <source>
        <dbReference type="Google" id="ProtNLM"/>
    </source>
</evidence>
<evidence type="ECO:0000313" key="2">
    <source>
        <dbReference type="Proteomes" id="UP001500751"/>
    </source>
</evidence>